<evidence type="ECO:0000259" key="4">
    <source>
        <dbReference type="Pfam" id="PF20155"/>
    </source>
</evidence>
<keyword evidence="3" id="KW-1133">Transmembrane helix</keyword>
<proteinExistence type="predicted"/>
<evidence type="ECO:0000313" key="5">
    <source>
        <dbReference type="EMBL" id="DAD65720.1"/>
    </source>
</evidence>
<protein>
    <submittedName>
        <fullName evidence="5">Tail tape measure</fullName>
    </submittedName>
</protein>
<sequence length="1181" mass="127026">MAGKLSFSIAINLLTEQFKRGANQVKATFKALQMQILTFVAALGAGGIGLSNLVSRFVDVARETNRVTTALKNVSGGLAKYADNQRYLLDMAKKYGLEINALTGNFAKFTAAASVSGMTMQEQKKIFESVSRAVTAFGMSADDSNGVFLALSQMMSKGKISSEELRLQMGERLPIALQAMAKAAGTSVAGLDKLLKQGKLMSKDVLPKFAEALNEMIPNIDLDNLETSINRLKNTFTEVVNSTGVQSTYKSLVDWLAKTIASAAENTVNIVIGALALITGAIANHAVKWWTSISSTTSMIEANVAKTNTLLVQATQQRIAAEVALERAKTQSVMAEANARVALDKALQKEKMASDQVAYAEQKAADAKKIVEAQATARAMLKATRERVAAEITLEATKAEVIAAQNASLQAQTYNDAIAARERLAIAQKNFASAEKTLAQKTAKEVAAAEAVKAAAAEAAAVKSQSVWGRFCNVTKVAVGKLVVQIKAMWAAFKPMIIITAITAVIGKLVAMYKEAKRVRNIFSDYKKSLLATGNTQEITRIQALAKIMNDRTKSHRAINAAQAELQKMLGVENKSQEELNRLVKDRVTLLKEAAIAEHAFNTVGEYTERNAKLAADVGLNSKQMDRLTKLYAGRNTSERNRYAYQGAVKEELGINGNLNKGITISDVSSAIEKYIQNLSVISDATQRAGEHLGKTIITPTALLPDDDKKTPLQKQQESYRKQYEELGAELEIGKITQAEYNKALGELNIKMFAQAKGTGDKEVLESEYFRNLRTAAEKAIANQDKNAALVEFEKVQKDYNTKVREAQQQQAKGLASQKKLDENIISLSIEAAKSAAGIKGIGKEADVFIAVMKLNAKLLSSPIKIKPRDTTFDYKKTSSDIASENLDKAKEYAEKLKERYTRLGQEISDEIANGMANVPTLEDALKLAQVREDIKSFSKELNESLYSGVKNIASSSDRMVSAFENLRDVMNDVDASGWERIMAVWNAMTNTIDGIMSICKTIETLTELTNKLAKAKEVEAVIDKATADEKVVNAAQSAAATIAEAQVEKSAATTEVAANTAKGASAAGASAASLPFPWNIVAIGGAIAAAIAAFAVIPKFAGGGIIAGGPSSGDKILARVNAGEMILNSGQQSRLFEAINSGQLGGGKTLSSTVMTKVRSKDLILTINNELKSQGKKPIS</sequence>
<dbReference type="NCBIfam" id="TIGR02675">
    <property type="entry name" value="tape_meas_nterm"/>
    <property type="match status" value="1"/>
</dbReference>
<accession>A0A8S5L717</accession>
<dbReference type="InterPro" id="IPR013491">
    <property type="entry name" value="Tape_meas_N"/>
</dbReference>
<keyword evidence="1" id="KW-1245">Viral tail assembly</keyword>
<feature type="transmembrane region" description="Helical" evidence="3">
    <location>
        <begin position="1077"/>
        <end position="1098"/>
    </location>
</feature>
<evidence type="ECO:0000256" key="2">
    <source>
        <dbReference type="SAM" id="Coils"/>
    </source>
</evidence>
<feature type="domain" description="Tape measure protein N-terminal" evidence="4">
    <location>
        <begin position="57"/>
        <end position="242"/>
    </location>
</feature>
<dbReference type="GO" id="GO:0098003">
    <property type="term" value="P:viral tail assembly"/>
    <property type="evidence" value="ECO:0007669"/>
    <property type="project" value="UniProtKB-KW"/>
</dbReference>
<name>A0A8S5L717_9CAUD</name>
<feature type="coiled-coil region" evidence="2">
    <location>
        <begin position="880"/>
        <end position="914"/>
    </location>
</feature>
<keyword evidence="3" id="KW-0472">Membrane</keyword>
<dbReference type="EMBL" id="BK014648">
    <property type="protein sequence ID" value="DAD65720.1"/>
    <property type="molecule type" value="Genomic_DNA"/>
</dbReference>
<keyword evidence="3" id="KW-0812">Transmembrane</keyword>
<reference evidence="5" key="1">
    <citation type="journal article" date="2021" name="Proc. Natl. Acad. Sci. U.S.A.">
        <title>A Catalog of Tens of Thousands of Viruses from Human Metagenomes Reveals Hidden Associations with Chronic Diseases.</title>
        <authorList>
            <person name="Tisza M.J."/>
            <person name="Buck C.B."/>
        </authorList>
    </citation>
    <scope>NUCLEOTIDE SEQUENCE</scope>
    <source>
        <strain evidence="5">CtNiB4</strain>
    </source>
</reference>
<keyword evidence="1" id="KW-1188">Viral release from host cell</keyword>
<organism evidence="5">
    <name type="scientific">Siphoviridae sp. ctNiB4</name>
    <dbReference type="NCBI Taxonomy" id="2823575"/>
    <lineage>
        <taxon>Viruses</taxon>
        <taxon>Duplodnaviria</taxon>
        <taxon>Heunggongvirae</taxon>
        <taxon>Uroviricota</taxon>
        <taxon>Caudoviricetes</taxon>
    </lineage>
</organism>
<dbReference type="Pfam" id="PF20155">
    <property type="entry name" value="TMP_3"/>
    <property type="match status" value="1"/>
</dbReference>
<evidence type="ECO:0000256" key="3">
    <source>
        <dbReference type="SAM" id="Phobius"/>
    </source>
</evidence>
<keyword evidence="2" id="KW-0175">Coiled coil</keyword>
<evidence type="ECO:0000256" key="1">
    <source>
        <dbReference type="ARBA" id="ARBA00022465"/>
    </source>
</evidence>